<keyword evidence="6 7" id="KW-0472">Membrane</keyword>
<keyword evidence="5 7" id="KW-1133">Transmembrane helix</keyword>
<evidence type="ECO:0000256" key="5">
    <source>
        <dbReference type="ARBA" id="ARBA00022989"/>
    </source>
</evidence>
<proteinExistence type="inferred from homology"/>
<evidence type="ECO:0000313" key="8">
    <source>
        <dbReference type="EMBL" id="OGN06043.1"/>
    </source>
</evidence>
<evidence type="ECO:0000256" key="7">
    <source>
        <dbReference type="SAM" id="Phobius"/>
    </source>
</evidence>
<comment type="subcellular location">
    <subcellularLocation>
        <location evidence="1">Cell membrane</location>
        <topology evidence="1">Multi-pass membrane protein</topology>
    </subcellularLocation>
</comment>
<gene>
    <name evidence="8" type="ORF">A2669_00740</name>
</gene>
<evidence type="ECO:0000256" key="4">
    <source>
        <dbReference type="ARBA" id="ARBA00022692"/>
    </source>
</evidence>
<dbReference type="PANTHER" id="PTHR33884">
    <property type="entry name" value="UPF0410 PROTEIN YMGE"/>
    <property type="match status" value="1"/>
</dbReference>
<sequence length="85" mass="8642">MSILVWIIFGAIAGWIASTLMGSGGGLGWDIVLGIVGAGLGSMIMGLAGQPGVTGFNLYSIVVAIIGAIILIAISRAFRRGPREV</sequence>
<keyword evidence="4 7" id="KW-0812">Transmembrane</keyword>
<reference evidence="8 9" key="1">
    <citation type="journal article" date="2016" name="Nat. Commun.">
        <title>Thousands of microbial genomes shed light on interconnected biogeochemical processes in an aquifer system.</title>
        <authorList>
            <person name="Anantharaman K."/>
            <person name="Brown C.T."/>
            <person name="Hug L.A."/>
            <person name="Sharon I."/>
            <person name="Castelle C.J."/>
            <person name="Probst A.J."/>
            <person name="Thomas B.C."/>
            <person name="Singh A."/>
            <person name="Wilkins M.J."/>
            <person name="Karaoz U."/>
            <person name="Brodie E.L."/>
            <person name="Williams K.H."/>
            <person name="Hubbard S.S."/>
            <person name="Banfield J.F."/>
        </authorList>
    </citation>
    <scope>NUCLEOTIDE SEQUENCE [LARGE SCALE GENOMIC DNA]</scope>
</reference>
<name>A0A1F8EYV5_9BACT</name>
<comment type="similarity">
    <text evidence="2">Belongs to the UPF0410 family.</text>
</comment>
<accession>A0A1F8EYV5</accession>
<evidence type="ECO:0000256" key="1">
    <source>
        <dbReference type="ARBA" id="ARBA00004651"/>
    </source>
</evidence>
<dbReference type="Pfam" id="PF04226">
    <property type="entry name" value="Transgly_assoc"/>
    <property type="match status" value="1"/>
</dbReference>
<dbReference type="Proteomes" id="UP000177605">
    <property type="component" value="Unassembled WGS sequence"/>
</dbReference>
<dbReference type="AlphaFoldDB" id="A0A1F8EYV5"/>
<evidence type="ECO:0008006" key="10">
    <source>
        <dbReference type="Google" id="ProtNLM"/>
    </source>
</evidence>
<dbReference type="InterPro" id="IPR007341">
    <property type="entry name" value="Transgly_assoc"/>
</dbReference>
<evidence type="ECO:0000313" key="9">
    <source>
        <dbReference type="Proteomes" id="UP000177605"/>
    </source>
</evidence>
<evidence type="ECO:0000256" key="3">
    <source>
        <dbReference type="ARBA" id="ARBA00022475"/>
    </source>
</evidence>
<evidence type="ECO:0000256" key="2">
    <source>
        <dbReference type="ARBA" id="ARBA00011006"/>
    </source>
</evidence>
<evidence type="ECO:0000256" key="6">
    <source>
        <dbReference type="ARBA" id="ARBA00023136"/>
    </source>
</evidence>
<feature type="transmembrane region" description="Helical" evidence="7">
    <location>
        <begin position="6"/>
        <end position="24"/>
    </location>
</feature>
<organism evidence="8 9">
    <name type="scientific">Candidatus Yanofskybacteria bacterium RIFCSPHIGHO2_01_FULL_48_25b</name>
    <dbReference type="NCBI Taxonomy" id="1802672"/>
    <lineage>
        <taxon>Bacteria</taxon>
        <taxon>Candidatus Yanofskyibacteriota</taxon>
    </lineage>
</organism>
<comment type="caution">
    <text evidence="8">The sequence shown here is derived from an EMBL/GenBank/DDBJ whole genome shotgun (WGS) entry which is preliminary data.</text>
</comment>
<dbReference type="GO" id="GO:0005886">
    <property type="term" value="C:plasma membrane"/>
    <property type="evidence" value="ECO:0007669"/>
    <property type="project" value="UniProtKB-SubCell"/>
</dbReference>
<feature type="transmembrane region" description="Helical" evidence="7">
    <location>
        <begin position="31"/>
        <end position="50"/>
    </location>
</feature>
<dbReference type="PANTHER" id="PTHR33884:SF3">
    <property type="entry name" value="UPF0410 PROTEIN YMGE"/>
    <property type="match status" value="1"/>
</dbReference>
<keyword evidence="3" id="KW-1003">Cell membrane</keyword>
<dbReference type="EMBL" id="MGJM01000017">
    <property type="protein sequence ID" value="OGN06043.1"/>
    <property type="molecule type" value="Genomic_DNA"/>
</dbReference>
<feature type="transmembrane region" description="Helical" evidence="7">
    <location>
        <begin position="56"/>
        <end position="74"/>
    </location>
</feature>
<protein>
    <recommendedName>
        <fullName evidence="10">Transglycosylase</fullName>
    </recommendedName>
</protein>